<evidence type="ECO:0000313" key="1">
    <source>
        <dbReference type="EMBL" id="QBD80906.1"/>
    </source>
</evidence>
<sequence length="76" mass="8657">MQGEDISGYRKVHRWGEAAIVHKVVVDDKIVYEGFDVKEVRVIFFRASQEGARRICHFVNGTMVSVAAEQIEYLAT</sequence>
<protein>
    <submittedName>
        <fullName evidence="1">Uncharacterized protein</fullName>
    </submittedName>
</protein>
<dbReference type="EMBL" id="CP035758">
    <property type="protein sequence ID" value="QBD80906.1"/>
    <property type="molecule type" value="Genomic_DNA"/>
</dbReference>
<evidence type="ECO:0000313" key="2">
    <source>
        <dbReference type="Proteomes" id="UP000290365"/>
    </source>
</evidence>
<accession>A0A4P6K0I0</accession>
<organism evidence="1 2">
    <name type="scientific">Ktedonosporobacter rubrisoli</name>
    <dbReference type="NCBI Taxonomy" id="2509675"/>
    <lineage>
        <taxon>Bacteria</taxon>
        <taxon>Bacillati</taxon>
        <taxon>Chloroflexota</taxon>
        <taxon>Ktedonobacteria</taxon>
        <taxon>Ktedonobacterales</taxon>
        <taxon>Ktedonosporobacteraceae</taxon>
        <taxon>Ktedonosporobacter</taxon>
    </lineage>
</organism>
<gene>
    <name evidence="1" type="ORF">EPA93_35035</name>
</gene>
<proteinExistence type="predicted"/>
<keyword evidence="2" id="KW-1185">Reference proteome</keyword>
<dbReference type="RefSeq" id="WP_129891968.1">
    <property type="nucleotide sequence ID" value="NZ_CP035758.1"/>
</dbReference>
<dbReference type="AlphaFoldDB" id="A0A4P6K0I0"/>
<reference evidence="1 2" key="1">
    <citation type="submission" date="2019-01" db="EMBL/GenBank/DDBJ databases">
        <title>Ktedonosporobacter rubrisoli SCAWS-G2.</title>
        <authorList>
            <person name="Huang Y."/>
            <person name="Yan B."/>
        </authorList>
    </citation>
    <scope>NUCLEOTIDE SEQUENCE [LARGE SCALE GENOMIC DNA]</scope>
    <source>
        <strain evidence="1 2">SCAWS-G2</strain>
    </source>
</reference>
<dbReference type="Proteomes" id="UP000290365">
    <property type="component" value="Chromosome"/>
</dbReference>
<name>A0A4P6K0I0_KTERU</name>
<dbReference type="KEGG" id="kbs:EPA93_35035"/>